<sequence>ISCRNVINGVTTTIVPPGSAYAGNMNNTLFPEPVGMTATTALLRSATASITAS</sequence>
<protein>
    <submittedName>
        <fullName evidence="1">Uncharacterized protein</fullName>
    </submittedName>
</protein>
<evidence type="ECO:0000313" key="1">
    <source>
        <dbReference type="EMBL" id="KAF2136089.1"/>
    </source>
</evidence>
<dbReference type="GeneID" id="54293715"/>
<name>A0A6A6AVV9_9PEZI</name>
<dbReference type="OrthoDB" id="4508185at2759"/>
<reference evidence="1" key="1">
    <citation type="journal article" date="2020" name="Stud. Mycol.">
        <title>101 Dothideomycetes genomes: a test case for predicting lifestyles and emergence of pathogens.</title>
        <authorList>
            <person name="Haridas S."/>
            <person name="Albert R."/>
            <person name="Binder M."/>
            <person name="Bloem J."/>
            <person name="Labutti K."/>
            <person name="Salamov A."/>
            <person name="Andreopoulos B."/>
            <person name="Baker S."/>
            <person name="Barry K."/>
            <person name="Bills G."/>
            <person name="Bluhm B."/>
            <person name="Cannon C."/>
            <person name="Castanera R."/>
            <person name="Culley D."/>
            <person name="Daum C."/>
            <person name="Ezra D."/>
            <person name="Gonzalez J."/>
            <person name="Henrissat B."/>
            <person name="Kuo A."/>
            <person name="Liang C."/>
            <person name="Lipzen A."/>
            <person name="Lutzoni F."/>
            <person name="Magnuson J."/>
            <person name="Mondo S."/>
            <person name="Nolan M."/>
            <person name="Ohm R."/>
            <person name="Pangilinan J."/>
            <person name="Park H.-J."/>
            <person name="Ramirez L."/>
            <person name="Alfaro M."/>
            <person name="Sun H."/>
            <person name="Tritt A."/>
            <person name="Yoshinaga Y."/>
            <person name="Zwiers L.-H."/>
            <person name="Turgeon B."/>
            <person name="Goodwin S."/>
            <person name="Spatafora J."/>
            <person name="Crous P."/>
            <person name="Grigoriev I."/>
        </authorList>
    </citation>
    <scope>NUCLEOTIDE SEQUENCE</scope>
    <source>
        <strain evidence="1">CBS 121167</strain>
    </source>
</reference>
<feature type="non-terminal residue" evidence="1">
    <location>
        <position position="53"/>
    </location>
</feature>
<dbReference type="Proteomes" id="UP000799438">
    <property type="component" value="Unassembled WGS sequence"/>
</dbReference>
<evidence type="ECO:0000313" key="2">
    <source>
        <dbReference type="Proteomes" id="UP000799438"/>
    </source>
</evidence>
<dbReference type="EMBL" id="ML995535">
    <property type="protein sequence ID" value="KAF2136089.1"/>
    <property type="molecule type" value="Genomic_DNA"/>
</dbReference>
<feature type="non-terminal residue" evidence="1">
    <location>
        <position position="1"/>
    </location>
</feature>
<gene>
    <name evidence="1" type="ORF">K452DRAFT_213965</name>
</gene>
<organism evidence="1 2">
    <name type="scientific">Aplosporella prunicola CBS 121167</name>
    <dbReference type="NCBI Taxonomy" id="1176127"/>
    <lineage>
        <taxon>Eukaryota</taxon>
        <taxon>Fungi</taxon>
        <taxon>Dikarya</taxon>
        <taxon>Ascomycota</taxon>
        <taxon>Pezizomycotina</taxon>
        <taxon>Dothideomycetes</taxon>
        <taxon>Dothideomycetes incertae sedis</taxon>
        <taxon>Botryosphaeriales</taxon>
        <taxon>Aplosporellaceae</taxon>
        <taxon>Aplosporella</taxon>
    </lineage>
</organism>
<keyword evidence="2" id="KW-1185">Reference proteome</keyword>
<accession>A0A6A6AVV9</accession>
<dbReference type="AlphaFoldDB" id="A0A6A6AVV9"/>
<proteinExistence type="predicted"/>
<dbReference type="RefSeq" id="XP_033391807.1">
    <property type="nucleotide sequence ID" value="XM_033536219.1"/>
</dbReference>